<sequence>MLNQIANFQIYMAIQSFEDFIKLQYIEHQRRFDDKDQLLKNFEEKVKLQLADQQNKIEELITIVQQKGFDSSNNNNNRQLVNIINAKKRIYNEQSDNESIQAEVLINNTRHFYHKTHPTLVYYLY</sequence>
<comment type="caution">
    <text evidence="1">The sequence shown here is derived from an EMBL/GenBank/DDBJ whole genome shotgun (WGS) entry which is preliminary data.</text>
</comment>
<organism evidence="1 2">
    <name type="scientific">Racocetra fulgida</name>
    <dbReference type="NCBI Taxonomy" id="60492"/>
    <lineage>
        <taxon>Eukaryota</taxon>
        <taxon>Fungi</taxon>
        <taxon>Fungi incertae sedis</taxon>
        <taxon>Mucoromycota</taxon>
        <taxon>Glomeromycotina</taxon>
        <taxon>Glomeromycetes</taxon>
        <taxon>Diversisporales</taxon>
        <taxon>Gigasporaceae</taxon>
        <taxon>Racocetra</taxon>
    </lineage>
</organism>
<keyword evidence="2" id="KW-1185">Reference proteome</keyword>
<reference evidence="1" key="1">
    <citation type="submission" date="2021-06" db="EMBL/GenBank/DDBJ databases">
        <authorList>
            <person name="Kallberg Y."/>
            <person name="Tangrot J."/>
            <person name="Rosling A."/>
        </authorList>
    </citation>
    <scope>NUCLEOTIDE SEQUENCE</scope>
    <source>
        <strain evidence="1">IN212</strain>
    </source>
</reference>
<dbReference type="EMBL" id="CAJVPZ010060858">
    <property type="protein sequence ID" value="CAG8790595.1"/>
    <property type="molecule type" value="Genomic_DNA"/>
</dbReference>
<evidence type="ECO:0000313" key="1">
    <source>
        <dbReference type="EMBL" id="CAG8790595.1"/>
    </source>
</evidence>
<proteinExistence type="predicted"/>
<gene>
    <name evidence="1" type="ORF">RFULGI_LOCUS16708</name>
</gene>
<protein>
    <submittedName>
        <fullName evidence="1">2554_t:CDS:1</fullName>
    </submittedName>
</protein>
<dbReference type="AlphaFoldDB" id="A0A9N9P4M3"/>
<feature type="non-terminal residue" evidence="1">
    <location>
        <position position="125"/>
    </location>
</feature>
<dbReference type="Proteomes" id="UP000789396">
    <property type="component" value="Unassembled WGS sequence"/>
</dbReference>
<evidence type="ECO:0000313" key="2">
    <source>
        <dbReference type="Proteomes" id="UP000789396"/>
    </source>
</evidence>
<dbReference type="OrthoDB" id="2422564at2759"/>
<accession>A0A9N9P4M3</accession>
<name>A0A9N9P4M3_9GLOM</name>